<evidence type="ECO:0000313" key="2">
    <source>
        <dbReference type="Proteomes" id="UP000585474"/>
    </source>
</evidence>
<dbReference type="Proteomes" id="UP000585474">
    <property type="component" value="Unassembled WGS sequence"/>
</dbReference>
<dbReference type="EMBL" id="BJWL01000003">
    <property type="protein sequence ID" value="GFY85075.1"/>
    <property type="molecule type" value="Genomic_DNA"/>
</dbReference>
<dbReference type="InterPro" id="IPR045203">
    <property type="entry name" value="RanGAP1/2"/>
</dbReference>
<dbReference type="SUPFAM" id="SSF52047">
    <property type="entry name" value="RNI-like"/>
    <property type="match status" value="1"/>
</dbReference>
<dbReference type="OrthoDB" id="120976at2759"/>
<gene>
    <name evidence="1" type="ORF">Acr_03g0018490</name>
</gene>
<sequence length="143" mass="15774">MKGLLLFLDVVKLYPLLEDFRCSSTRVGTEEGVALSEALLRCTHLKKLDLRDNMFGVEAGVVSSKSLPKYANLIKVYLSYLNLEDEGAIAIAYALKESTPSPEVLERAGNDITVEAPPILAECRAAKQSLTRLNLAENELMLF</sequence>
<dbReference type="InterPro" id="IPR001611">
    <property type="entry name" value="Leu-rich_rpt"/>
</dbReference>
<proteinExistence type="predicted"/>
<dbReference type="GO" id="GO:0005096">
    <property type="term" value="F:GTPase activator activity"/>
    <property type="evidence" value="ECO:0007669"/>
    <property type="project" value="InterPro"/>
</dbReference>
<protein>
    <submittedName>
        <fullName evidence="1">RAN GTPase activating protein 2</fullName>
    </submittedName>
</protein>
<keyword evidence="2" id="KW-1185">Reference proteome</keyword>
<reference evidence="1 2" key="1">
    <citation type="submission" date="2019-07" db="EMBL/GenBank/DDBJ databases">
        <title>De Novo Assembly of kiwifruit Actinidia rufa.</title>
        <authorList>
            <person name="Sugita-Konishi S."/>
            <person name="Sato K."/>
            <person name="Mori E."/>
            <person name="Abe Y."/>
            <person name="Kisaki G."/>
            <person name="Hamano K."/>
            <person name="Suezawa K."/>
            <person name="Otani M."/>
            <person name="Fukuda T."/>
            <person name="Manabe T."/>
            <person name="Gomi K."/>
            <person name="Tabuchi M."/>
            <person name="Akimitsu K."/>
            <person name="Kataoka I."/>
        </authorList>
    </citation>
    <scope>NUCLEOTIDE SEQUENCE [LARGE SCALE GENOMIC DNA]</scope>
    <source>
        <strain evidence="2">cv. Fuchu</strain>
    </source>
</reference>
<comment type="caution">
    <text evidence="1">The sequence shown here is derived from an EMBL/GenBank/DDBJ whole genome shotgun (WGS) entry which is preliminary data.</text>
</comment>
<dbReference type="InterPro" id="IPR032675">
    <property type="entry name" value="LRR_dom_sf"/>
</dbReference>
<accession>A0A7J0EF43</accession>
<dbReference type="AlphaFoldDB" id="A0A7J0EF43"/>
<dbReference type="PANTHER" id="PTHR46761">
    <property type="entry name" value="RAN GTPASE-ACTIVATING PROTEIN 1"/>
    <property type="match status" value="1"/>
</dbReference>
<dbReference type="Pfam" id="PF13516">
    <property type="entry name" value="LRR_6"/>
    <property type="match status" value="1"/>
</dbReference>
<organism evidence="1 2">
    <name type="scientific">Actinidia rufa</name>
    <dbReference type="NCBI Taxonomy" id="165716"/>
    <lineage>
        <taxon>Eukaryota</taxon>
        <taxon>Viridiplantae</taxon>
        <taxon>Streptophyta</taxon>
        <taxon>Embryophyta</taxon>
        <taxon>Tracheophyta</taxon>
        <taxon>Spermatophyta</taxon>
        <taxon>Magnoliopsida</taxon>
        <taxon>eudicotyledons</taxon>
        <taxon>Gunneridae</taxon>
        <taxon>Pentapetalae</taxon>
        <taxon>asterids</taxon>
        <taxon>Ericales</taxon>
        <taxon>Actinidiaceae</taxon>
        <taxon>Actinidia</taxon>
    </lineage>
</organism>
<dbReference type="PANTHER" id="PTHR46761:SF5">
    <property type="entry name" value="RAN GTPASE-ACTIVATING PROTEIN 2"/>
    <property type="match status" value="1"/>
</dbReference>
<dbReference type="Gene3D" id="3.80.10.10">
    <property type="entry name" value="Ribonuclease Inhibitor"/>
    <property type="match status" value="1"/>
</dbReference>
<evidence type="ECO:0000313" key="1">
    <source>
        <dbReference type="EMBL" id="GFY85075.1"/>
    </source>
</evidence>
<name>A0A7J0EF43_9ERIC</name>